<dbReference type="InterPro" id="IPR007356">
    <property type="entry name" value="tRNA_m1G_MeTrfase_euk"/>
</dbReference>
<dbReference type="Gene3D" id="3.40.1280.30">
    <property type="match status" value="1"/>
</dbReference>
<keyword evidence="4" id="KW-0949">S-adenosyl-L-methionine</keyword>
<dbReference type="PANTHER" id="PTHR13563:SF13">
    <property type="entry name" value="TRNA METHYLTRANSFERASE 10 HOMOLOG A"/>
    <property type="match status" value="1"/>
</dbReference>
<dbReference type="GO" id="GO:0005654">
    <property type="term" value="C:nucleoplasm"/>
    <property type="evidence" value="ECO:0007669"/>
    <property type="project" value="TreeGrafter"/>
</dbReference>
<evidence type="ECO:0000256" key="8">
    <source>
        <dbReference type="SAM" id="MobiDB-lite"/>
    </source>
</evidence>
<dbReference type="GO" id="GO:0052905">
    <property type="term" value="F:tRNA (guanosine(9)-N1)-methyltransferase activity"/>
    <property type="evidence" value="ECO:0007669"/>
    <property type="project" value="UniProtKB-EC"/>
</dbReference>
<name>A0A0V0G9J6_TRIDM</name>
<dbReference type="GO" id="GO:0002939">
    <property type="term" value="P:tRNA N1-guanine methylation"/>
    <property type="evidence" value="ECO:0007669"/>
    <property type="project" value="TreeGrafter"/>
</dbReference>
<evidence type="ECO:0000256" key="4">
    <source>
        <dbReference type="ARBA" id="ARBA00022691"/>
    </source>
</evidence>
<evidence type="ECO:0000256" key="1">
    <source>
        <dbReference type="ARBA" id="ARBA00012797"/>
    </source>
</evidence>
<comment type="catalytic activity">
    <reaction evidence="5">
        <text>guanosine(9) in tRNA + S-adenosyl-L-methionine = N(1)-methylguanosine(9) in tRNA + S-adenosyl-L-homocysteine + H(+)</text>
        <dbReference type="Rhea" id="RHEA:43156"/>
        <dbReference type="Rhea" id="RHEA-COMP:10367"/>
        <dbReference type="Rhea" id="RHEA-COMP:10368"/>
        <dbReference type="ChEBI" id="CHEBI:15378"/>
        <dbReference type="ChEBI" id="CHEBI:57856"/>
        <dbReference type="ChEBI" id="CHEBI:59789"/>
        <dbReference type="ChEBI" id="CHEBI:73542"/>
        <dbReference type="ChEBI" id="CHEBI:74269"/>
        <dbReference type="EC" id="2.1.1.221"/>
    </reaction>
</comment>
<feature type="binding site" evidence="7">
    <location>
        <position position="185"/>
    </location>
    <ligand>
        <name>S-adenosyl-L-methionine</name>
        <dbReference type="ChEBI" id="CHEBI:59789"/>
    </ligand>
</feature>
<feature type="domain" description="SAM-dependent MTase TRM10-type" evidence="9">
    <location>
        <begin position="90"/>
        <end position="279"/>
    </location>
</feature>
<dbReference type="CDD" id="cd18101">
    <property type="entry name" value="Trm10euk_A"/>
    <property type="match status" value="1"/>
</dbReference>
<dbReference type="InterPro" id="IPR016653">
    <property type="entry name" value="TRM10/TRM10A"/>
</dbReference>
<evidence type="ECO:0000256" key="5">
    <source>
        <dbReference type="ARBA" id="ARBA00048434"/>
    </source>
</evidence>
<evidence type="ECO:0000259" key="9">
    <source>
        <dbReference type="PROSITE" id="PS51675"/>
    </source>
</evidence>
<dbReference type="AlphaFoldDB" id="A0A0V0G9J6"/>
<evidence type="ECO:0000256" key="3">
    <source>
        <dbReference type="ARBA" id="ARBA00022679"/>
    </source>
</evidence>
<keyword evidence="2 10" id="KW-0489">Methyltransferase</keyword>
<dbReference type="PIRSF" id="PIRSF016323">
    <property type="entry name" value="tRNA_m1G_mtfrase_met"/>
    <property type="match status" value="1"/>
</dbReference>
<evidence type="ECO:0000256" key="7">
    <source>
        <dbReference type="PIRSR" id="PIRSR016323-2"/>
    </source>
</evidence>
<feature type="compositionally biased region" description="Polar residues" evidence="8">
    <location>
        <begin position="8"/>
        <end position="17"/>
    </location>
</feature>
<dbReference type="PROSITE" id="PS51675">
    <property type="entry name" value="SAM_MT_TRM10"/>
    <property type="match status" value="1"/>
</dbReference>
<feature type="active site" description="Proton acceptor" evidence="6">
    <location>
        <position position="209"/>
    </location>
</feature>
<dbReference type="InterPro" id="IPR038459">
    <property type="entry name" value="MT_TRM10-typ_sf"/>
</dbReference>
<dbReference type="EC" id="2.1.1.221" evidence="1"/>
<evidence type="ECO:0000256" key="2">
    <source>
        <dbReference type="ARBA" id="ARBA00022603"/>
    </source>
</evidence>
<dbReference type="FunFam" id="3.40.1280.30:FF:000001">
    <property type="entry name" value="tRNA methyltransferase 10 homolog A"/>
    <property type="match status" value="1"/>
</dbReference>
<keyword evidence="3 10" id="KW-0808">Transferase</keyword>
<dbReference type="GO" id="GO:0000049">
    <property type="term" value="F:tRNA binding"/>
    <property type="evidence" value="ECO:0007669"/>
    <property type="project" value="TreeGrafter"/>
</dbReference>
<feature type="binding site" evidence="7">
    <location>
        <position position="231"/>
    </location>
    <ligand>
        <name>S-adenosyl-L-methionine</name>
        <dbReference type="ChEBI" id="CHEBI:59789"/>
    </ligand>
</feature>
<dbReference type="PANTHER" id="PTHR13563">
    <property type="entry name" value="TRNA (GUANINE-9-) METHYLTRANSFERASE"/>
    <property type="match status" value="1"/>
</dbReference>
<feature type="region of interest" description="Disordered" evidence="8">
    <location>
        <begin position="1"/>
        <end position="45"/>
    </location>
</feature>
<accession>A0A0V0G9J6</accession>
<sequence length="296" mass="34350">MAVGDSCELNSGNCNETQKPEDKATSVQIEDGGKDGEPTLSKRARKRLLKHEKWLEYRPLKRAKEKERLKKKKEEARLKNIKLGPTRKQLKNREMLANKSKLRIILDFSFDHLMTNKDLNKCVNQMSRCYSVNRRAERPLHLHVTNFCGKSKEIMQKHDGYHNWDVHFWTENYLDIFNKEELIYLTSDSDNVIENVDESNVYIIGALVDHNYHKGICLKKAEEQGIKHGRLPISEFLEMKSRKVLTVDHVYTILVNVASNGMPWKEAFLKVIPQRKGASAKISANDDNEDDKEDDI</sequence>
<reference evidence="10" key="1">
    <citation type="journal article" date="2018" name="J. Proteomics">
        <title>Exploring the molecular complexity of Triatoma dimidiata sialome.</title>
        <authorList>
            <person name="Santiago P.B."/>
            <person name="de Araujo C.N."/>
            <person name="Charneau S."/>
            <person name="Bastos I.M.D."/>
            <person name="Assumpcao T.C.F."/>
            <person name="Queiroz R.M.L."/>
            <person name="Praca Y.R."/>
            <person name="Cordeiro T.M."/>
            <person name="Garcia C.H.S."/>
            <person name="da Silva I.G."/>
            <person name="Raiol T."/>
            <person name="Motta F.N."/>
            <person name="de Araujo Oliveira J.V."/>
            <person name="de Sousa M.V."/>
            <person name="Ribeiro J.M.C."/>
            <person name="de Santana J.M."/>
        </authorList>
    </citation>
    <scope>NUCLEOTIDE SEQUENCE</scope>
    <source>
        <strain evidence="10">Santander</strain>
        <tissue evidence="10">Salivary glands</tissue>
    </source>
</reference>
<proteinExistence type="predicted"/>
<feature type="binding site" evidence="7">
    <location>
        <position position="205"/>
    </location>
    <ligand>
        <name>S-adenosyl-L-methionine</name>
        <dbReference type="ChEBI" id="CHEBI:59789"/>
    </ligand>
</feature>
<dbReference type="InterPro" id="IPR028564">
    <property type="entry name" value="MT_TRM10-typ"/>
</dbReference>
<evidence type="ECO:0000256" key="6">
    <source>
        <dbReference type="PIRSR" id="PIRSR016323-1"/>
    </source>
</evidence>
<dbReference type="EMBL" id="GECL01001430">
    <property type="protein sequence ID" value="JAP04694.1"/>
    <property type="molecule type" value="Transcribed_RNA"/>
</dbReference>
<evidence type="ECO:0000313" key="10">
    <source>
        <dbReference type="EMBL" id="JAP04694.1"/>
    </source>
</evidence>
<protein>
    <recommendedName>
        <fullName evidence="1">tRNA (guanine(9)-N(1))-methyltransferase</fullName>
        <ecNumber evidence="1">2.1.1.221</ecNumber>
    </recommendedName>
</protein>
<feature type="binding site" evidence="7">
    <location>
        <position position="217"/>
    </location>
    <ligand>
        <name>S-adenosyl-L-methionine</name>
        <dbReference type="ChEBI" id="CHEBI:59789"/>
    </ligand>
</feature>
<organism evidence="10">
    <name type="scientific">Triatoma dimidiata</name>
    <name type="common">Kissing bug</name>
    <name type="synonym">Meccus dimidiatus</name>
    <dbReference type="NCBI Taxonomy" id="72491"/>
    <lineage>
        <taxon>Eukaryota</taxon>
        <taxon>Metazoa</taxon>
        <taxon>Ecdysozoa</taxon>
        <taxon>Arthropoda</taxon>
        <taxon>Hexapoda</taxon>
        <taxon>Insecta</taxon>
        <taxon>Pterygota</taxon>
        <taxon>Neoptera</taxon>
        <taxon>Paraneoptera</taxon>
        <taxon>Hemiptera</taxon>
        <taxon>Heteroptera</taxon>
        <taxon>Panheteroptera</taxon>
        <taxon>Cimicomorpha</taxon>
        <taxon>Reduviidae</taxon>
        <taxon>Triatominae</taxon>
        <taxon>Triatoma</taxon>
    </lineage>
</organism>